<dbReference type="InterPro" id="IPR051059">
    <property type="entry name" value="VerF-like"/>
</dbReference>
<keyword evidence="9" id="KW-1185">Reference proteome</keyword>
<keyword evidence="3" id="KW-0677">Repeat</keyword>
<feature type="compositionally biased region" description="Low complexity" evidence="7">
    <location>
        <begin position="161"/>
        <end position="179"/>
    </location>
</feature>
<feature type="region of interest" description="Disordered" evidence="7">
    <location>
        <begin position="85"/>
        <end position="134"/>
    </location>
</feature>
<keyword evidence="4" id="KW-0863">Zinc-finger</keyword>
<dbReference type="AlphaFoldDB" id="A0A9W6T4R8"/>
<dbReference type="GO" id="GO:0000978">
    <property type="term" value="F:RNA polymerase II cis-regulatory region sequence-specific DNA binding"/>
    <property type="evidence" value="ECO:0007669"/>
    <property type="project" value="InterPro"/>
</dbReference>
<feature type="region of interest" description="Disordered" evidence="7">
    <location>
        <begin position="239"/>
        <end position="345"/>
    </location>
</feature>
<proteinExistence type="predicted"/>
<accession>A0A9W6T4R8</accession>
<gene>
    <name evidence="8" type="ORF">Cboi02_000578000</name>
</gene>
<feature type="compositionally biased region" description="Polar residues" evidence="7">
    <location>
        <begin position="313"/>
        <end position="345"/>
    </location>
</feature>
<reference evidence="8" key="1">
    <citation type="submission" date="2023-04" db="EMBL/GenBank/DDBJ databases">
        <title>Candida boidinii NBRC 10035.</title>
        <authorList>
            <person name="Ichikawa N."/>
            <person name="Sato H."/>
            <person name="Tonouchi N."/>
        </authorList>
    </citation>
    <scope>NUCLEOTIDE SEQUENCE</scope>
    <source>
        <strain evidence="8">NBRC 10035</strain>
    </source>
</reference>
<evidence type="ECO:0000256" key="1">
    <source>
        <dbReference type="ARBA" id="ARBA00004123"/>
    </source>
</evidence>
<organism evidence="8 9">
    <name type="scientific">Candida boidinii</name>
    <name type="common">Yeast</name>
    <dbReference type="NCBI Taxonomy" id="5477"/>
    <lineage>
        <taxon>Eukaryota</taxon>
        <taxon>Fungi</taxon>
        <taxon>Dikarya</taxon>
        <taxon>Ascomycota</taxon>
        <taxon>Saccharomycotina</taxon>
        <taxon>Pichiomycetes</taxon>
        <taxon>Pichiales</taxon>
        <taxon>Pichiaceae</taxon>
        <taxon>Ogataea</taxon>
        <taxon>Ogataea/Candida clade</taxon>
    </lineage>
</organism>
<keyword evidence="5" id="KW-0862">Zinc</keyword>
<sequence length="588" mass="64726">MPADQINKLGNNFEVPTLFKSDGKNSITTQLSNTNAAITASPSLSSPTGIPGPTATQKAGLNRFSIPTSLSPDSNSPINHAIHSAVKTSSASNTPSAAILGSIPGSNPGSVPGSGSGSGSSDLNSAPPTTTTTPVGVSIAHSLAAPSSIQVSPANASSKITSTSTTNTTNTTTTSPNNNILDPSSYKRPNLHSFDSNEDWLTEFINAPIETEFPTVSNHIGFADSPVDETNEALGEFASRSTSNPMPLHYNQNTNNPNYVPYNPHDPNHNGNPNNNNHIHQNHQHVHPYPAQNIHPQQQQQQQQQQQHPNFGGAQQFQPKGGNNSTHQNHQFNPSNSGSQASSTNDLSQFFRSRQMDLYKHISFDDSNSRINIAGRCTSKIRNHIMETYHLKESQFPVLHDLNHYLQLYEIEFNKYFPFIHIPSLNVDDNLDQIPLLLSMSAIGALYSFHARNSSTLFNFSRFLIHNYMENQMSNNLANVTDVPLHITQSLLLHMFLGMFHNDIEVTKLTQRQLASLVALVKSTNLDKPLDSFIMPPNINETLNLESENLKACHDYFIFAQSRIRTIHCLHYLCVLFVVKTEQNGSMF</sequence>
<evidence type="ECO:0000256" key="5">
    <source>
        <dbReference type="ARBA" id="ARBA00022833"/>
    </source>
</evidence>
<keyword evidence="2" id="KW-0479">Metal-binding</keyword>
<dbReference type="PANTHER" id="PTHR40626">
    <property type="entry name" value="MIP31509P"/>
    <property type="match status" value="1"/>
</dbReference>
<keyword evidence="6" id="KW-0539">Nucleus</keyword>
<dbReference type="Proteomes" id="UP001165120">
    <property type="component" value="Unassembled WGS sequence"/>
</dbReference>
<feature type="region of interest" description="Disordered" evidence="7">
    <location>
        <begin position="148"/>
        <end position="186"/>
    </location>
</feature>
<dbReference type="CDD" id="cd12148">
    <property type="entry name" value="fungal_TF_MHR"/>
    <property type="match status" value="1"/>
</dbReference>
<dbReference type="PANTHER" id="PTHR40626:SF13">
    <property type="entry name" value="RESPIRATION FACTOR 2-RELATED"/>
    <property type="match status" value="1"/>
</dbReference>
<evidence type="ECO:0000256" key="4">
    <source>
        <dbReference type="ARBA" id="ARBA00022771"/>
    </source>
</evidence>
<feature type="compositionally biased region" description="Low complexity" evidence="7">
    <location>
        <begin position="101"/>
        <end position="111"/>
    </location>
</feature>
<evidence type="ECO:0000313" key="8">
    <source>
        <dbReference type="EMBL" id="GME78309.1"/>
    </source>
</evidence>
<feature type="region of interest" description="Disordered" evidence="7">
    <location>
        <begin position="38"/>
        <end position="59"/>
    </location>
</feature>
<feature type="compositionally biased region" description="Polar residues" evidence="7">
    <location>
        <begin position="86"/>
        <end position="96"/>
    </location>
</feature>
<dbReference type="GO" id="GO:0000981">
    <property type="term" value="F:DNA-binding transcription factor activity, RNA polymerase II-specific"/>
    <property type="evidence" value="ECO:0007669"/>
    <property type="project" value="InterPro"/>
</dbReference>
<comment type="subcellular location">
    <subcellularLocation>
        <location evidence="1">Nucleus</location>
    </subcellularLocation>
</comment>
<dbReference type="GO" id="GO:0005634">
    <property type="term" value="C:nucleus"/>
    <property type="evidence" value="ECO:0007669"/>
    <property type="project" value="UniProtKB-SubCell"/>
</dbReference>
<evidence type="ECO:0000256" key="2">
    <source>
        <dbReference type="ARBA" id="ARBA00022723"/>
    </source>
</evidence>
<feature type="compositionally biased region" description="Low complexity" evidence="7">
    <location>
        <begin position="297"/>
        <end position="307"/>
    </location>
</feature>
<dbReference type="GO" id="GO:0008270">
    <property type="term" value="F:zinc ion binding"/>
    <property type="evidence" value="ECO:0007669"/>
    <property type="project" value="UniProtKB-KW"/>
</dbReference>
<evidence type="ECO:0000256" key="6">
    <source>
        <dbReference type="ARBA" id="ARBA00023242"/>
    </source>
</evidence>
<feature type="compositionally biased region" description="Low complexity" evidence="7">
    <location>
        <begin position="247"/>
        <end position="279"/>
    </location>
</feature>
<feature type="compositionally biased region" description="Polar residues" evidence="7">
    <location>
        <begin position="148"/>
        <end position="160"/>
    </location>
</feature>
<evidence type="ECO:0000256" key="7">
    <source>
        <dbReference type="SAM" id="MobiDB-lite"/>
    </source>
</evidence>
<dbReference type="EMBL" id="BSXN01003029">
    <property type="protein sequence ID" value="GME78309.1"/>
    <property type="molecule type" value="Genomic_DNA"/>
</dbReference>
<dbReference type="GO" id="GO:0000785">
    <property type="term" value="C:chromatin"/>
    <property type="evidence" value="ECO:0007669"/>
    <property type="project" value="TreeGrafter"/>
</dbReference>
<protein>
    <submittedName>
        <fullName evidence="8">Unnamed protein product</fullName>
    </submittedName>
</protein>
<evidence type="ECO:0000313" key="9">
    <source>
        <dbReference type="Proteomes" id="UP001165120"/>
    </source>
</evidence>
<evidence type="ECO:0000256" key="3">
    <source>
        <dbReference type="ARBA" id="ARBA00022737"/>
    </source>
</evidence>
<name>A0A9W6T4R8_CANBO</name>
<comment type="caution">
    <text evidence="8">The sequence shown here is derived from an EMBL/GenBank/DDBJ whole genome shotgun (WGS) entry which is preliminary data.</text>
</comment>